<evidence type="ECO:0000259" key="9">
    <source>
        <dbReference type="SMART" id="SM00822"/>
    </source>
</evidence>
<dbReference type="OrthoDB" id="1393670at2759"/>
<proteinExistence type="inferred from homology"/>
<name>D7FQ82_ECTSI</name>
<evidence type="ECO:0000313" key="10">
    <source>
        <dbReference type="EMBL" id="CBJ48414.1"/>
    </source>
</evidence>
<dbReference type="EMBL" id="FN649727">
    <property type="protein sequence ID" value="CBJ48414.1"/>
    <property type="molecule type" value="Genomic_DNA"/>
</dbReference>
<dbReference type="InParanoid" id="D7FQ82"/>
<dbReference type="InterPro" id="IPR011284">
    <property type="entry name" value="3oxo_ACP_reduc"/>
</dbReference>
<evidence type="ECO:0000313" key="11">
    <source>
        <dbReference type="Proteomes" id="UP000002630"/>
    </source>
</evidence>
<keyword evidence="3 10" id="KW-0560">Oxidoreductase</keyword>
<dbReference type="eggNOG" id="KOG1200">
    <property type="taxonomic scope" value="Eukaryota"/>
</dbReference>
<dbReference type="GO" id="GO:0004316">
    <property type="term" value="F:3-oxoacyl-[acyl-carrier-protein] reductase (NADPH) activity"/>
    <property type="evidence" value="ECO:0007669"/>
    <property type="project" value="UniProtKB-EC"/>
</dbReference>
<comment type="similarity">
    <text evidence="1 7">Belongs to the short-chain dehydrogenases/reductases (SDR) family.</text>
</comment>
<reference evidence="10 11" key="1">
    <citation type="journal article" date="2010" name="Nature">
        <title>The Ectocarpus genome and the independent evolution of multicellularity in brown algae.</title>
        <authorList>
            <person name="Cock J.M."/>
            <person name="Sterck L."/>
            <person name="Rouze P."/>
            <person name="Scornet D."/>
            <person name="Allen A.E."/>
            <person name="Amoutzias G."/>
            <person name="Anthouard V."/>
            <person name="Artiguenave F."/>
            <person name="Aury J.M."/>
            <person name="Badger J.H."/>
            <person name="Beszteri B."/>
            <person name="Billiau K."/>
            <person name="Bonnet E."/>
            <person name="Bothwell J.H."/>
            <person name="Bowler C."/>
            <person name="Boyen C."/>
            <person name="Brownlee C."/>
            <person name="Carrano C.J."/>
            <person name="Charrier B."/>
            <person name="Cho G.Y."/>
            <person name="Coelho S.M."/>
            <person name="Collen J."/>
            <person name="Corre E."/>
            <person name="Da Silva C."/>
            <person name="Delage L."/>
            <person name="Delaroque N."/>
            <person name="Dittami S.M."/>
            <person name="Doulbeau S."/>
            <person name="Elias M."/>
            <person name="Farnham G."/>
            <person name="Gachon C.M."/>
            <person name="Gschloessl B."/>
            <person name="Heesch S."/>
            <person name="Jabbari K."/>
            <person name="Jubin C."/>
            <person name="Kawai H."/>
            <person name="Kimura K."/>
            <person name="Kloareg B."/>
            <person name="Kupper F.C."/>
            <person name="Lang D."/>
            <person name="Le Bail A."/>
            <person name="Leblanc C."/>
            <person name="Lerouge P."/>
            <person name="Lohr M."/>
            <person name="Lopez P.J."/>
            <person name="Martens C."/>
            <person name="Maumus F."/>
            <person name="Michel G."/>
            <person name="Miranda-Saavedra D."/>
            <person name="Morales J."/>
            <person name="Moreau H."/>
            <person name="Motomura T."/>
            <person name="Nagasato C."/>
            <person name="Napoli C.A."/>
            <person name="Nelson D.R."/>
            <person name="Nyvall-Collen P."/>
            <person name="Peters A.F."/>
            <person name="Pommier C."/>
            <person name="Potin P."/>
            <person name="Poulain J."/>
            <person name="Quesneville H."/>
            <person name="Read B."/>
            <person name="Rensing S.A."/>
            <person name="Ritter A."/>
            <person name="Rousvoal S."/>
            <person name="Samanta M."/>
            <person name="Samson G."/>
            <person name="Schroeder D.C."/>
            <person name="Segurens B."/>
            <person name="Strittmatter M."/>
            <person name="Tonon T."/>
            <person name="Tregear J.W."/>
            <person name="Valentin K."/>
            <person name="von Dassow P."/>
            <person name="Yamagishi T."/>
            <person name="Van de Peer Y."/>
            <person name="Wincker P."/>
        </authorList>
    </citation>
    <scope>NUCLEOTIDE SEQUENCE [LARGE SCALE GENOMIC DNA]</scope>
    <source>
        <strain evidence="11">Ec32 / CCAP1310/4</strain>
    </source>
</reference>
<feature type="binding site" evidence="6">
    <location>
        <begin position="55"/>
        <end position="58"/>
    </location>
    <ligand>
        <name>NADP(+)</name>
        <dbReference type="ChEBI" id="CHEBI:58349"/>
    </ligand>
</feature>
<dbReference type="PROSITE" id="PS00061">
    <property type="entry name" value="ADH_SHORT"/>
    <property type="match status" value="1"/>
</dbReference>
<dbReference type="OMA" id="LFGVQCD"/>
<dbReference type="PRINTS" id="PR00081">
    <property type="entry name" value="GDHRDH"/>
</dbReference>
<dbReference type="GO" id="GO:0051287">
    <property type="term" value="F:NAD binding"/>
    <property type="evidence" value="ECO:0007669"/>
    <property type="project" value="InterPro"/>
</dbReference>
<feature type="binding site" evidence="6">
    <location>
        <begin position="200"/>
        <end position="204"/>
    </location>
    <ligand>
        <name>NADP(+)</name>
        <dbReference type="ChEBI" id="CHEBI:58349"/>
    </ligand>
</feature>
<evidence type="ECO:0000256" key="1">
    <source>
        <dbReference type="ARBA" id="ARBA00006484"/>
    </source>
</evidence>
<keyword evidence="11" id="KW-1185">Reference proteome</keyword>
<comment type="catalytic activity">
    <reaction evidence="4">
        <text>a (3R)-hydroxyacyl-[ACP] + NADP(+) = a 3-oxoacyl-[ACP] + NADPH + H(+)</text>
        <dbReference type="Rhea" id="RHEA:17397"/>
        <dbReference type="Rhea" id="RHEA-COMP:9916"/>
        <dbReference type="Rhea" id="RHEA-COMP:9945"/>
        <dbReference type="ChEBI" id="CHEBI:15378"/>
        <dbReference type="ChEBI" id="CHEBI:57783"/>
        <dbReference type="ChEBI" id="CHEBI:58349"/>
        <dbReference type="ChEBI" id="CHEBI:78776"/>
        <dbReference type="ChEBI" id="CHEBI:78827"/>
        <dbReference type="EC" id="1.1.1.100"/>
    </reaction>
</comment>
<evidence type="ECO:0000256" key="4">
    <source>
        <dbReference type="ARBA" id="ARBA00048508"/>
    </source>
</evidence>
<organism evidence="10 11">
    <name type="scientific">Ectocarpus siliculosus</name>
    <name type="common">Brown alga</name>
    <name type="synonym">Conferva siliculosa</name>
    <dbReference type="NCBI Taxonomy" id="2880"/>
    <lineage>
        <taxon>Eukaryota</taxon>
        <taxon>Sar</taxon>
        <taxon>Stramenopiles</taxon>
        <taxon>Ochrophyta</taxon>
        <taxon>PX clade</taxon>
        <taxon>Phaeophyceae</taxon>
        <taxon>Ectocarpales</taxon>
        <taxon>Ectocarpaceae</taxon>
        <taxon>Ectocarpus</taxon>
    </lineage>
</organism>
<evidence type="ECO:0000256" key="6">
    <source>
        <dbReference type="PIRSR" id="PIRSR611284-2"/>
    </source>
</evidence>
<dbReference type="EC" id="1.1.1.100" evidence="2"/>
<dbReference type="SUPFAM" id="SSF51735">
    <property type="entry name" value="NAD(P)-binding Rossmann-fold domains"/>
    <property type="match status" value="1"/>
</dbReference>
<evidence type="ECO:0000256" key="5">
    <source>
        <dbReference type="PIRSR" id="PIRSR611284-1"/>
    </source>
</evidence>
<dbReference type="InterPro" id="IPR036291">
    <property type="entry name" value="NAD(P)-bd_dom_sf"/>
</dbReference>
<dbReference type="InterPro" id="IPR050259">
    <property type="entry name" value="SDR"/>
</dbReference>
<dbReference type="FunFam" id="3.40.50.720:FF:000173">
    <property type="entry name" value="3-oxoacyl-[acyl-carrier protein] reductase"/>
    <property type="match status" value="1"/>
</dbReference>
<dbReference type="FunCoup" id="D7FQ82">
    <property type="interactions" value="224"/>
</dbReference>
<dbReference type="NCBIfam" id="NF009466">
    <property type="entry name" value="PRK12826.1-2"/>
    <property type="match status" value="1"/>
</dbReference>
<dbReference type="PANTHER" id="PTHR42879:SF2">
    <property type="entry name" value="3-OXOACYL-[ACYL-CARRIER-PROTEIN] REDUCTASE FABG"/>
    <property type="match status" value="1"/>
</dbReference>
<evidence type="ECO:0000256" key="8">
    <source>
        <dbReference type="SAM" id="SignalP"/>
    </source>
</evidence>
<evidence type="ECO:0000256" key="2">
    <source>
        <dbReference type="ARBA" id="ARBA00012948"/>
    </source>
</evidence>
<feature type="chain" id="PRO_5003095773" description="3-oxoacyl-[acyl-carrier-protein] reductase" evidence="8">
    <location>
        <begin position="18"/>
        <end position="292"/>
    </location>
</feature>
<dbReference type="InterPro" id="IPR002347">
    <property type="entry name" value="SDR_fam"/>
</dbReference>
<dbReference type="Proteomes" id="UP000002630">
    <property type="component" value="Linkage Group LG02"/>
</dbReference>
<dbReference type="STRING" id="2880.D7FQ82"/>
<keyword evidence="8" id="KW-0732">Signal</keyword>
<gene>
    <name evidence="10" type="ORF">Esi_0002_0211</name>
</gene>
<accession>D7FQ82</accession>
<feature type="binding site" evidence="6">
    <location>
        <position position="233"/>
    </location>
    <ligand>
        <name>NADP(+)</name>
        <dbReference type="ChEBI" id="CHEBI:58349"/>
    </ligand>
</feature>
<dbReference type="SMART" id="SM00822">
    <property type="entry name" value="PKS_KR"/>
    <property type="match status" value="1"/>
</dbReference>
<protein>
    <recommendedName>
        <fullName evidence="2">3-oxoacyl-[acyl-carrier-protein] reductase</fullName>
        <ecNumber evidence="2">1.1.1.100</ecNumber>
    </recommendedName>
</protein>
<dbReference type="EMBL" id="FN648375">
    <property type="protein sequence ID" value="CBJ48414.1"/>
    <property type="molecule type" value="Genomic_DNA"/>
</dbReference>
<dbReference type="GO" id="GO:0006633">
    <property type="term" value="P:fatty acid biosynthetic process"/>
    <property type="evidence" value="ECO:0007669"/>
    <property type="project" value="InterPro"/>
</dbReference>
<dbReference type="PRINTS" id="PR00080">
    <property type="entry name" value="SDRFAMILY"/>
</dbReference>
<dbReference type="Pfam" id="PF00106">
    <property type="entry name" value="adh_short"/>
    <property type="match status" value="1"/>
</dbReference>
<feature type="active site" description="Proton acceptor" evidence="5">
    <location>
        <position position="200"/>
    </location>
</feature>
<dbReference type="Gene3D" id="3.40.50.720">
    <property type="entry name" value="NAD(P)-binding Rossmann-like Domain"/>
    <property type="match status" value="1"/>
</dbReference>
<dbReference type="AlphaFoldDB" id="D7FQ82"/>
<keyword evidence="6" id="KW-0521">NADP</keyword>
<evidence type="ECO:0000256" key="7">
    <source>
        <dbReference type="RuleBase" id="RU000363"/>
    </source>
</evidence>
<dbReference type="CDD" id="cd05333">
    <property type="entry name" value="BKR_SDR_c"/>
    <property type="match status" value="1"/>
</dbReference>
<dbReference type="PANTHER" id="PTHR42879">
    <property type="entry name" value="3-OXOACYL-(ACYL-CARRIER-PROTEIN) REDUCTASE"/>
    <property type="match status" value="1"/>
</dbReference>
<sequence>MKLATLSIACMAGYARAFVVPPAARSSFAQPAARAGLSTAAVGGSPRMSIAIVTGASRGLGAAIAKDLAGAGCSVIVNYAASSGAAEEVVKSIQEAGGKAAAVKADVSKTDEVKTLFADAAAAFPDEKIEVVVNNAGITRDTLTMRMKPDQWQSVIDLNLSGVFYVSQAACKLMLKQRKGRIINISSIVGLIGNPGQANYAAAKAGVIGMTMSMAREFAARGVTVNAVCPGFIESDMTADLDQDAIKKMIPLGRLGKPDEIAGMVKFIATEDSAAYITGQTFTVDGGMAIGA</sequence>
<dbReference type="NCBIfam" id="TIGR01830">
    <property type="entry name" value="3oxo_ACP_reduc"/>
    <property type="match status" value="1"/>
</dbReference>
<feature type="domain" description="Ketoreductase" evidence="9">
    <location>
        <begin position="49"/>
        <end position="231"/>
    </location>
</feature>
<feature type="signal peptide" evidence="8">
    <location>
        <begin position="1"/>
        <end position="17"/>
    </location>
</feature>
<feature type="binding site" evidence="6">
    <location>
        <position position="135"/>
    </location>
    <ligand>
        <name>NADP(+)</name>
        <dbReference type="ChEBI" id="CHEBI:58349"/>
    </ligand>
</feature>
<dbReference type="InterPro" id="IPR057326">
    <property type="entry name" value="KR_dom"/>
</dbReference>
<evidence type="ECO:0000256" key="3">
    <source>
        <dbReference type="ARBA" id="ARBA00023002"/>
    </source>
</evidence>
<dbReference type="InterPro" id="IPR020904">
    <property type="entry name" value="Sc_DH/Rdtase_CS"/>
</dbReference>